<dbReference type="EMBL" id="JOJR01001434">
    <property type="protein sequence ID" value="RCN30914.1"/>
    <property type="molecule type" value="Genomic_DNA"/>
</dbReference>
<keyword evidence="1" id="KW-0472">Membrane</keyword>
<comment type="caution">
    <text evidence="2">The sequence shown here is derived from an EMBL/GenBank/DDBJ whole genome shotgun (WGS) entry which is preliminary data.</text>
</comment>
<keyword evidence="3" id="KW-1185">Reference proteome</keyword>
<dbReference type="PANTHER" id="PTHR34492">
    <property type="entry name" value="GUSTATORY RECEPTOR FAMILY"/>
    <property type="match status" value="1"/>
</dbReference>
<organism evidence="2 3">
    <name type="scientific">Ancylostoma caninum</name>
    <name type="common">Dog hookworm</name>
    <dbReference type="NCBI Taxonomy" id="29170"/>
    <lineage>
        <taxon>Eukaryota</taxon>
        <taxon>Metazoa</taxon>
        <taxon>Ecdysozoa</taxon>
        <taxon>Nematoda</taxon>
        <taxon>Chromadorea</taxon>
        <taxon>Rhabditida</taxon>
        <taxon>Rhabditina</taxon>
        <taxon>Rhabditomorpha</taxon>
        <taxon>Strongyloidea</taxon>
        <taxon>Ancylostomatidae</taxon>
        <taxon>Ancylostomatinae</taxon>
        <taxon>Ancylostoma</taxon>
    </lineage>
</organism>
<evidence type="ECO:0008006" key="4">
    <source>
        <dbReference type="Google" id="ProtNLM"/>
    </source>
</evidence>
<evidence type="ECO:0000313" key="3">
    <source>
        <dbReference type="Proteomes" id="UP000252519"/>
    </source>
</evidence>
<evidence type="ECO:0000256" key="1">
    <source>
        <dbReference type="SAM" id="Phobius"/>
    </source>
</evidence>
<name>A0A368FFF6_ANCCA</name>
<gene>
    <name evidence="2" type="ORF">ANCCAN_23308</name>
</gene>
<accession>A0A368FFF6</accession>
<feature type="transmembrane region" description="Helical" evidence="1">
    <location>
        <begin position="55"/>
        <end position="81"/>
    </location>
</feature>
<dbReference type="STRING" id="29170.A0A368FFF6"/>
<reference evidence="2 3" key="1">
    <citation type="submission" date="2014-10" db="EMBL/GenBank/DDBJ databases">
        <title>Draft genome of the hookworm Ancylostoma caninum.</title>
        <authorList>
            <person name="Mitreva M."/>
        </authorList>
    </citation>
    <scope>NUCLEOTIDE SEQUENCE [LARGE SCALE GENOMIC DNA]</scope>
    <source>
        <strain evidence="2 3">Baltimore</strain>
    </source>
</reference>
<feature type="transmembrane region" description="Helical" evidence="1">
    <location>
        <begin position="93"/>
        <end position="114"/>
    </location>
</feature>
<keyword evidence="1" id="KW-0812">Transmembrane</keyword>
<protein>
    <recommendedName>
        <fullName evidence="4">Gustatory receptor</fullName>
    </recommendedName>
</protein>
<feature type="transmembrane region" description="Helical" evidence="1">
    <location>
        <begin position="173"/>
        <end position="196"/>
    </location>
</feature>
<sequence length="248" mass="28801">MPALEMSHGKDDYEEVEASLEPKADLDEFTQKVLYVIGVMRLNFIEPLHWNTSKVINAVVTTTMIGITCYSLIFTAHITFTMAHSSTIMSSKLLQIAWAIQSIVSLVFLVYWQLNGDMRLFQRIIVECQQGLGIHSGKDLIMSLFELQLFQTTYVNNMTVNNVEMFYYEELRFMTSFITLYTYIAWNASMFIYIIYTNVTFLEVKYFNNGLEKLDGAAEDVELKLLHKMETYSRLCGVIKELDRIFRT</sequence>
<keyword evidence="1" id="KW-1133">Transmembrane helix</keyword>
<evidence type="ECO:0000313" key="2">
    <source>
        <dbReference type="EMBL" id="RCN30914.1"/>
    </source>
</evidence>
<dbReference type="PANTHER" id="PTHR34492:SF2">
    <property type="entry name" value="G PROTEIN-COUPLED RECEPTOR"/>
    <property type="match status" value="1"/>
</dbReference>
<dbReference type="Proteomes" id="UP000252519">
    <property type="component" value="Unassembled WGS sequence"/>
</dbReference>
<proteinExistence type="predicted"/>
<dbReference type="AlphaFoldDB" id="A0A368FFF6"/>